<evidence type="ECO:0000313" key="1">
    <source>
        <dbReference type="EMBL" id="KAK3279421.1"/>
    </source>
</evidence>
<protein>
    <submittedName>
        <fullName evidence="1">Uncharacterized protein</fullName>
    </submittedName>
</protein>
<reference evidence="1 2" key="1">
    <citation type="journal article" date="2015" name="Genome Biol. Evol.">
        <title>Comparative Genomics of a Bacterivorous Green Alga Reveals Evolutionary Causalities and Consequences of Phago-Mixotrophic Mode of Nutrition.</title>
        <authorList>
            <person name="Burns J.A."/>
            <person name="Paasch A."/>
            <person name="Narechania A."/>
            <person name="Kim E."/>
        </authorList>
    </citation>
    <scope>NUCLEOTIDE SEQUENCE [LARGE SCALE GENOMIC DNA]</scope>
    <source>
        <strain evidence="1 2">PLY_AMNH</strain>
    </source>
</reference>
<dbReference type="Proteomes" id="UP001190700">
    <property type="component" value="Unassembled WGS sequence"/>
</dbReference>
<gene>
    <name evidence="1" type="ORF">CYMTET_12698</name>
</gene>
<dbReference type="EMBL" id="LGRX02004927">
    <property type="protein sequence ID" value="KAK3279421.1"/>
    <property type="molecule type" value="Genomic_DNA"/>
</dbReference>
<proteinExistence type="predicted"/>
<accession>A0AAE0LBK6</accession>
<dbReference type="AlphaFoldDB" id="A0AAE0LBK6"/>
<organism evidence="1 2">
    <name type="scientific">Cymbomonas tetramitiformis</name>
    <dbReference type="NCBI Taxonomy" id="36881"/>
    <lineage>
        <taxon>Eukaryota</taxon>
        <taxon>Viridiplantae</taxon>
        <taxon>Chlorophyta</taxon>
        <taxon>Pyramimonadophyceae</taxon>
        <taxon>Pyramimonadales</taxon>
        <taxon>Pyramimonadaceae</taxon>
        <taxon>Cymbomonas</taxon>
    </lineage>
</organism>
<keyword evidence="2" id="KW-1185">Reference proteome</keyword>
<comment type="caution">
    <text evidence="1">The sequence shown here is derived from an EMBL/GenBank/DDBJ whole genome shotgun (WGS) entry which is preliminary data.</text>
</comment>
<name>A0AAE0LBK6_9CHLO</name>
<sequence length="149" mass="16527">MRARLFRVRTSELLGIRFLANVNPHSDIINFNAALASAKRKNTLDTEEIKGLFIDALDKVFCATVVNRLTLTDQRAAVGPKHATTVDKTVLDLITSIILDLRRQVKTLSSRMDDTKDFTPRGAKPRGKMIHFAARDLPAGGNQQTIGNK</sequence>
<evidence type="ECO:0000313" key="2">
    <source>
        <dbReference type="Proteomes" id="UP001190700"/>
    </source>
</evidence>